<evidence type="ECO:0000313" key="2">
    <source>
        <dbReference type="EMBL" id="ASA20802.1"/>
    </source>
</evidence>
<gene>
    <name evidence="2" type="ORF">B9T62_08395</name>
</gene>
<name>A0A2Z2KIT0_9BACL</name>
<evidence type="ECO:0000259" key="1">
    <source>
        <dbReference type="Pfam" id="PF12867"/>
    </source>
</evidence>
<protein>
    <recommendedName>
        <fullName evidence="1">DinB-like domain-containing protein</fullName>
    </recommendedName>
</protein>
<dbReference type="OrthoDB" id="68731at2"/>
<dbReference type="KEGG" id="pdh:B9T62_08395"/>
<dbReference type="Pfam" id="PF12867">
    <property type="entry name" value="DinB_2"/>
    <property type="match status" value="1"/>
</dbReference>
<dbReference type="Gene3D" id="1.20.120.450">
    <property type="entry name" value="dinb family like domain"/>
    <property type="match status" value="1"/>
</dbReference>
<feature type="domain" description="DinB-like" evidence="1">
    <location>
        <begin position="12"/>
        <end position="147"/>
    </location>
</feature>
<organism evidence="2 3">
    <name type="scientific">Paenibacillus donghaensis</name>
    <dbReference type="NCBI Taxonomy" id="414771"/>
    <lineage>
        <taxon>Bacteria</taxon>
        <taxon>Bacillati</taxon>
        <taxon>Bacillota</taxon>
        <taxon>Bacilli</taxon>
        <taxon>Bacillales</taxon>
        <taxon>Paenibacillaceae</taxon>
        <taxon>Paenibacillus</taxon>
    </lineage>
</organism>
<evidence type="ECO:0000313" key="3">
    <source>
        <dbReference type="Proteomes" id="UP000249890"/>
    </source>
</evidence>
<sequence>MSEIIDECLRRLDQSLGYLEQALGGLSEEQVWYRPRPKMNAIGNLCLHIAGSEYQHLVSGIGGRPFKRNRPDEFLTRSGYSPEELLGQLREVREESREVVRALTQDDLERGVTIRHTAEAGMNDYTWSIQKILIGATEHYSYHTGQIVYAAKLLQDTDRHLLNWKHYD</sequence>
<dbReference type="RefSeq" id="WP_087914820.1">
    <property type="nucleotide sequence ID" value="NZ_CP021780.1"/>
</dbReference>
<proteinExistence type="predicted"/>
<dbReference type="InterPro" id="IPR034660">
    <property type="entry name" value="DinB/YfiT-like"/>
</dbReference>
<dbReference type="Proteomes" id="UP000249890">
    <property type="component" value="Chromosome"/>
</dbReference>
<dbReference type="InterPro" id="IPR024775">
    <property type="entry name" value="DinB-like"/>
</dbReference>
<dbReference type="AlphaFoldDB" id="A0A2Z2KIT0"/>
<dbReference type="EMBL" id="CP021780">
    <property type="protein sequence ID" value="ASA20802.1"/>
    <property type="molecule type" value="Genomic_DNA"/>
</dbReference>
<accession>A0A2Z2KIT0</accession>
<keyword evidence="3" id="KW-1185">Reference proteome</keyword>
<reference evidence="2 3" key="1">
    <citation type="submission" date="2017-06" db="EMBL/GenBank/DDBJ databases">
        <title>Complete genome sequence of Paenibacillus donghaensis KCTC 13049T isolated from East Sea sediment, South Korea.</title>
        <authorList>
            <person name="Jung B.K."/>
            <person name="Hong S.-J."/>
            <person name="Shin J.-H."/>
        </authorList>
    </citation>
    <scope>NUCLEOTIDE SEQUENCE [LARGE SCALE GENOMIC DNA]</scope>
    <source>
        <strain evidence="2 3">KCTC 13049</strain>
    </source>
</reference>
<dbReference type="SUPFAM" id="SSF109854">
    <property type="entry name" value="DinB/YfiT-like putative metalloenzymes"/>
    <property type="match status" value="1"/>
</dbReference>